<dbReference type="InterPro" id="IPR048279">
    <property type="entry name" value="MdtK-like"/>
</dbReference>
<feature type="transmembrane region" description="Helical" evidence="8">
    <location>
        <begin position="237"/>
        <end position="257"/>
    </location>
</feature>
<dbReference type="InterPro" id="IPR044644">
    <property type="entry name" value="DinF-like"/>
</dbReference>
<dbReference type="AlphaFoldDB" id="M2XWU2"/>
<dbReference type="STRING" id="130081.M2XWU2"/>
<dbReference type="RefSeq" id="XP_005704618.1">
    <property type="nucleotide sequence ID" value="XM_005704561.1"/>
</dbReference>
<keyword evidence="5 8" id="KW-0812">Transmembrane</keyword>
<dbReference type="Pfam" id="PF01554">
    <property type="entry name" value="MatE"/>
    <property type="match status" value="2"/>
</dbReference>
<feature type="transmembrane region" description="Helical" evidence="8">
    <location>
        <begin position="130"/>
        <end position="152"/>
    </location>
</feature>
<evidence type="ECO:0000313" key="10">
    <source>
        <dbReference type="Proteomes" id="UP000030680"/>
    </source>
</evidence>
<evidence type="ECO:0000256" key="2">
    <source>
        <dbReference type="ARBA" id="ARBA00010199"/>
    </source>
</evidence>
<dbReference type="GO" id="GO:0015297">
    <property type="term" value="F:antiporter activity"/>
    <property type="evidence" value="ECO:0007669"/>
    <property type="project" value="InterPro"/>
</dbReference>
<protein>
    <submittedName>
        <fullName evidence="9">Multidrug resistance protein, MOP family isoform 1</fullName>
    </submittedName>
</protein>
<dbReference type="eggNOG" id="KOG1347">
    <property type="taxonomic scope" value="Eukaryota"/>
</dbReference>
<dbReference type="OMA" id="ENGIMHP"/>
<dbReference type="Proteomes" id="UP000030680">
    <property type="component" value="Unassembled WGS sequence"/>
</dbReference>
<dbReference type="EMBL" id="KB454524">
    <property type="protein sequence ID" value="EME28098.1"/>
    <property type="molecule type" value="Genomic_DNA"/>
</dbReference>
<dbReference type="GO" id="GO:0005886">
    <property type="term" value="C:plasma membrane"/>
    <property type="evidence" value="ECO:0007669"/>
    <property type="project" value="UniProtKB-SubCell"/>
</dbReference>
<evidence type="ECO:0000256" key="4">
    <source>
        <dbReference type="ARBA" id="ARBA00022475"/>
    </source>
</evidence>
<reference evidence="10" key="1">
    <citation type="journal article" date="2013" name="Science">
        <title>Gene transfer from bacteria and archaea facilitated evolution of an extremophilic eukaryote.</title>
        <authorList>
            <person name="Schonknecht G."/>
            <person name="Chen W.H."/>
            <person name="Ternes C.M."/>
            <person name="Barbier G.G."/>
            <person name="Shrestha R.P."/>
            <person name="Stanke M."/>
            <person name="Brautigam A."/>
            <person name="Baker B.J."/>
            <person name="Banfield J.F."/>
            <person name="Garavito R.M."/>
            <person name="Carr K."/>
            <person name="Wilkerson C."/>
            <person name="Rensing S.A."/>
            <person name="Gagneul D."/>
            <person name="Dickenson N.E."/>
            <person name="Oesterhelt C."/>
            <person name="Lercher M.J."/>
            <person name="Weber A.P."/>
        </authorList>
    </citation>
    <scope>NUCLEOTIDE SEQUENCE [LARGE SCALE GENOMIC DNA]</scope>
    <source>
        <strain evidence="10">074W</strain>
    </source>
</reference>
<keyword evidence="6 8" id="KW-1133">Transmembrane helix</keyword>
<accession>M2XWU2</accession>
<name>M2XWU2_GALSU</name>
<gene>
    <name evidence="9" type="ORF">Gasu_44330</name>
</gene>
<dbReference type="InterPro" id="IPR002528">
    <property type="entry name" value="MATE_fam"/>
</dbReference>
<dbReference type="GeneID" id="17086963"/>
<evidence type="ECO:0000313" key="9">
    <source>
        <dbReference type="EMBL" id="EME28098.1"/>
    </source>
</evidence>
<sequence length="472" mass="51648">MMFLPLGDAFQGKKKSVWSPLIDRPKHPIHNSGTYRPITRSILMCRLPSENKESRNVSQPSKVYVEAQSNTNGTFKPFLNGHQYDSIIWSVAVPSYASMLLDPLSALVDTMYVGRLGSIPLGGVGLSNTIFGYFTFLFFFLVITTTSSVAAAAAGNDKTEISKVICHSIWIALAFGTLVSILIIVYAPSILYKVGAAPAMIPSAASYLRVRATAAPIILIFYVLSGAFRGLQDLKKSVYASVISNLVNLCLDPIFMFSMQLGVTGAALATAVSQAASTIVLFYFLVQQGHLKLSHFFPLPSRHEILTVLRPGLSISMRSIFDRSSFALATSKGASLGIHEAASVEIVKQIWVVVGTSWWPLGVAAQSLIANYWVARDGKQHMRILSYRILQWGLRISIIIALCVALSCHFLPRLFTNDPRVLHISPKLLLIAAFFMPFSAISNILDGILSAWRDYDYTAKAIMVASIVFGSP</sequence>
<keyword evidence="7 8" id="KW-0472">Membrane</keyword>
<evidence type="ECO:0000256" key="1">
    <source>
        <dbReference type="ARBA" id="ARBA00004651"/>
    </source>
</evidence>
<proteinExistence type="inferred from homology"/>
<comment type="similarity">
    <text evidence="2">Belongs to the multi antimicrobial extrusion (MATE) (TC 2.A.66.1) family.</text>
</comment>
<evidence type="ECO:0000256" key="8">
    <source>
        <dbReference type="SAM" id="Phobius"/>
    </source>
</evidence>
<keyword evidence="3" id="KW-0813">Transport</keyword>
<dbReference type="PIRSF" id="PIRSF006603">
    <property type="entry name" value="DinF"/>
    <property type="match status" value="1"/>
</dbReference>
<evidence type="ECO:0000256" key="7">
    <source>
        <dbReference type="ARBA" id="ARBA00023136"/>
    </source>
</evidence>
<comment type="subcellular location">
    <subcellularLocation>
        <location evidence="1">Cell membrane</location>
        <topology evidence="1">Multi-pass membrane protein</topology>
    </subcellularLocation>
</comment>
<keyword evidence="4" id="KW-1003">Cell membrane</keyword>
<keyword evidence="10" id="KW-1185">Reference proteome</keyword>
<feature type="transmembrane region" description="Helical" evidence="8">
    <location>
        <begin position="392"/>
        <end position="412"/>
    </location>
</feature>
<dbReference type="OrthoDB" id="2126698at2759"/>
<dbReference type="PANTHER" id="PTHR42893:SF46">
    <property type="entry name" value="PROTEIN DETOXIFICATION 44, CHLOROPLASTIC"/>
    <property type="match status" value="1"/>
</dbReference>
<dbReference type="GO" id="GO:0042910">
    <property type="term" value="F:xenobiotic transmembrane transporter activity"/>
    <property type="evidence" value="ECO:0007669"/>
    <property type="project" value="InterPro"/>
</dbReference>
<dbReference type="PANTHER" id="PTHR42893">
    <property type="entry name" value="PROTEIN DETOXIFICATION 44, CHLOROPLASTIC-RELATED"/>
    <property type="match status" value="1"/>
</dbReference>
<organism evidence="9 10">
    <name type="scientific">Galdieria sulphuraria</name>
    <name type="common">Red alga</name>
    <dbReference type="NCBI Taxonomy" id="130081"/>
    <lineage>
        <taxon>Eukaryota</taxon>
        <taxon>Rhodophyta</taxon>
        <taxon>Bangiophyceae</taxon>
        <taxon>Galdieriales</taxon>
        <taxon>Galdieriaceae</taxon>
        <taxon>Galdieria</taxon>
    </lineage>
</organism>
<feature type="transmembrane region" description="Helical" evidence="8">
    <location>
        <begin position="207"/>
        <end position="225"/>
    </location>
</feature>
<evidence type="ECO:0000256" key="5">
    <source>
        <dbReference type="ARBA" id="ARBA00022692"/>
    </source>
</evidence>
<evidence type="ECO:0000256" key="6">
    <source>
        <dbReference type="ARBA" id="ARBA00022989"/>
    </source>
</evidence>
<evidence type="ECO:0000256" key="3">
    <source>
        <dbReference type="ARBA" id="ARBA00022448"/>
    </source>
</evidence>
<dbReference type="NCBIfam" id="TIGR00797">
    <property type="entry name" value="matE"/>
    <property type="match status" value="1"/>
</dbReference>
<feature type="transmembrane region" description="Helical" evidence="8">
    <location>
        <begin position="424"/>
        <end position="445"/>
    </location>
</feature>
<dbReference type="Gramene" id="EME28098">
    <property type="protein sequence ID" value="EME28098"/>
    <property type="gene ID" value="Gasu_44330"/>
</dbReference>
<feature type="transmembrane region" description="Helical" evidence="8">
    <location>
        <begin position="263"/>
        <end position="286"/>
    </location>
</feature>
<dbReference type="KEGG" id="gsl:Gasu_44330"/>
<feature type="transmembrane region" description="Helical" evidence="8">
    <location>
        <begin position="164"/>
        <end position="187"/>
    </location>
</feature>